<feature type="domain" description="BED-type" evidence="6">
    <location>
        <begin position="1763"/>
        <end position="1812"/>
    </location>
</feature>
<dbReference type="Pfam" id="PF02892">
    <property type="entry name" value="zf-BED"/>
    <property type="match status" value="2"/>
</dbReference>
<feature type="domain" description="BED-type" evidence="6">
    <location>
        <begin position="1241"/>
        <end position="1290"/>
    </location>
</feature>
<feature type="domain" description="BED-type" evidence="6">
    <location>
        <begin position="1016"/>
        <end position="1065"/>
    </location>
</feature>
<dbReference type="EMBL" id="KQ976641">
    <property type="protein sequence ID" value="KYM78772.1"/>
    <property type="molecule type" value="Genomic_DNA"/>
</dbReference>
<feature type="compositionally biased region" description="Basic and acidic residues" evidence="5">
    <location>
        <begin position="1374"/>
        <end position="1388"/>
    </location>
</feature>
<feature type="compositionally biased region" description="Polar residues" evidence="5">
    <location>
        <begin position="1599"/>
        <end position="1610"/>
    </location>
</feature>
<dbReference type="Proteomes" id="UP000078540">
    <property type="component" value="Unassembled WGS sequence"/>
</dbReference>
<keyword evidence="3" id="KW-0862">Zinc</keyword>
<feature type="region of interest" description="Disordered" evidence="5">
    <location>
        <begin position="1583"/>
        <end position="1610"/>
    </location>
</feature>
<gene>
    <name evidence="7" type="ORF">ALC53_10826</name>
</gene>
<dbReference type="InterPro" id="IPR003656">
    <property type="entry name" value="Znf_BED"/>
</dbReference>
<dbReference type="GO" id="GO:0003677">
    <property type="term" value="F:DNA binding"/>
    <property type="evidence" value="ECO:0007669"/>
    <property type="project" value="InterPro"/>
</dbReference>
<dbReference type="GO" id="GO:0008270">
    <property type="term" value="F:zinc ion binding"/>
    <property type="evidence" value="ECO:0007669"/>
    <property type="project" value="UniProtKB-KW"/>
</dbReference>
<evidence type="ECO:0000259" key="6">
    <source>
        <dbReference type="PROSITE" id="PS50808"/>
    </source>
</evidence>
<feature type="compositionally biased region" description="Basic and acidic residues" evidence="5">
    <location>
        <begin position="1892"/>
        <end position="1908"/>
    </location>
</feature>
<keyword evidence="2 4" id="KW-0863">Zinc-finger</keyword>
<evidence type="ECO:0000313" key="7">
    <source>
        <dbReference type="EMBL" id="KYM78772.1"/>
    </source>
</evidence>
<evidence type="ECO:0000256" key="5">
    <source>
        <dbReference type="SAM" id="MobiDB-lite"/>
    </source>
</evidence>
<feature type="region of interest" description="Disordered" evidence="5">
    <location>
        <begin position="2112"/>
        <end position="2158"/>
    </location>
</feature>
<dbReference type="SMART" id="SM00355">
    <property type="entry name" value="ZnF_C2H2"/>
    <property type="match status" value="7"/>
</dbReference>
<evidence type="ECO:0000256" key="4">
    <source>
        <dbReference type="PROSITE-ProRule" id="PRU00027"/>
    </source>
</evidence>
<feature type="domain" description="BED-type" evidence="6">
    <location>
        <begin position="366"/>
        <end position="415"/>
    </location>
</feature>
<feature type="domain" description="BED-type" evidence="6">
    <location>
        <begin position="591"/>
        <end position="640"/>
    </location>
</feature>
<feature type="compositionally biased region" description="Polar residues" evidence="5">
    <location>
        <begin position="1354"/>
        <end position="1373"/>
    </location>
</feature>
<feature type="region of interest" description="Disordered" evidence="5">
    <location>
        <begin position="1883"/>
        <end position="1913"/>
    </location>
</feature>
<proteinExistence type="predicted"/>
<feature type="compositionally biased region" description="Polar residues" evidence="5">
    <location>
        <begin position="2119"/>
        <end position="2137"/>
    </location>
</feature>
<accession>A0A195B3B2</accession>
<name>A0A195B3B2_9HYME</name>
<feature type="region of interest" description="Disordered" evidence="5">
    <location>
        <begin position="2468"/>
        <end position="2489"/>
    </location>
</feature>
<sequence>MDILYGTDALIHHICFKKNQHLRSRQKSEDTNVNRMTQQPITDENTNLSSHHDNLNRQALGYRETQQSNTYCADTMAALKGSDNWVWKYVVKLNNGVQCKIDNCDKIYKIDKTKNRVIIMIKGHLYYQHGKYDEEDRLKWENDNDLIWRYFDKVGLYKEKCKFCHDLLSVSYTPLLRVHLRQYHRQKIKADVRKEIADKSLTQYFEIHEEKFSGRCKRCNVEKDIFYGADNLIHHTCFKKNQSLRSRQESDDNDMKRMTQQPIADENTNSSSHNDNLNRQALGNPEAQQSNTSQYCADTMAALEESDNWMWKHFVKLNSSTVQCNIDCCDQTYCNRNPIKMINLIKTHLYHKHKIWTEEDRLKWENNNDLVWQYFDKVDLYKGKCKFCKNIHHEAYIPYLKWHLRKKHSQEIRATAQKEIATKSLSQYFKIDEKEPTAWCKRCYLKMDILYGTDALIHHICFKKNQHLRSRQNSEHNNVNRMTQQFITTENANTSSHHDDINRQTPRNQYYQQRVTSRYCKDITAALEGSNNWVRKHILKLNSFTVQCNIDGCYKTYTTDNKHARMIAMVKGHLYHKHEIWNEEDRLKWENDNDLIWRYFDKVKLYEEKCKFCNILLHQAHIPLIKSHLRIKHSQEIRTIVQKEIVDKSLSQYYKIDEKEFSALCKHCNVKKDIFYGTDALIHHICFKKNQSLRLRQELDDNDDPGNEENEQSNTSRYCVDAMAALEESDSWVWKHVVKLNNFTVQCNIDSCDQIYKYTIDHKHTNRMITRLKGHLYHKHEIWTEEDRLKWENNNDSIWQYFDKVDLYKERCKFCKYFRHEAYIHNLKLHLRKKHSQEISAAAQKEIATRSLSHCFKIDEELIAWCKRCNHKMDILHGTDALMHHICFKKNQRLKSRQKSENNNVNRMIQQSTVTENANTNSHHDDINRQVPQNQDFRQSNTSQYCADAMAALEGSDNWVWKHVVKLNNFTVQCNIDCCVQTYYNKNTSRLITSMRVHLYHKHKIWTEENRLEWENNNDLIWQYFDKVDLYKGKCKFCRSICHEAYIPNLKSHVLKKHSQRIRAAAQKKIATKSLSQCFKIDEKELSVWCKCCNHKMDIFYGTDTLIHHICFKKNQCLKSRQKSEDNNVNKMTQQSVVTENTNTSSHHDDINKQAPQNQDLQQSDTYCTDVMALEGSNNWVRKHILKLDNSTVQCNIDGCDQTYKYTIDHKRTSRMITRIKGHLYNKHEIWTEEDRLKWENNNDLIWQYFDKLDLYKGKCKFCKNIHHEAYIPYLKWHLRRKHSQEIRAAVQKEIANKSLSQYFEIQEDEFSARCKRCNLEKDIFYGTDALIHICLDENERLRLRQDPEDNDMNRMTQPRTQQSIITENANTNSHHDDINRQPPRNEDQQSNTSRYCADLMAALQGSDHWVWEHLKLDNSNVRCKSCIQTYKIGKKNKLIDMIVIIKAHLYHKHEIWNKEDRLKWENDNDLIWRYFDKVGLYEAKCKFCDRLLRQPYVPLIKSHLQSHHQEIRAGVRKEIADKSLSQYFEIYEQDFSARCKRCNVEIGIYYGTDALIHHICFKKNQSLGSQQEFDDNDMNRMTQQSAADENTSSHDINRQVSGNEENEQSNTRYCADLMAALEGSDNWVSQHLKLDNSTVQFRQETDNNDVNSMTQQFIADENTSTSSHHDINRQTPRNRENKQSNTSRQCEDITAARQRSDNWVWKHGLKLNNSTIRCNIDKCNQTYYSKHKNVSILIKSMKVHLYHKHEIWTEEDRLKWENNNDLIWQYFDKVDLYKGKCKFCKNFRHGAYIQNLKSHLRRKHSEEIKAAIQKEISFKSLSQYFEIQEEEFSARCKRCNVEKDIFYGTDVLIRHNCFNKNQRLKSRQEPEDNVNRMTQQSIADENTSTSSHHDNINKQAPENRENEQSNTSRLCAARRRSDNWVWKHVVKLDNFTVKCEIDSCNKTYYDSTKNSCRTIRMIKGHLYHKHKIWTEEDRLKWENNNDLVWEYFDKIDFYKGKCKFCKNIRHEANIQNLKSHLRKKHSQEIRAAIQKEIAYKSLSQYFEIQEEEFSARCKRCNIEKDIFYGIDVLIRHNCFDKTQLLKSGQESEDNKMNRMTQQSIATENTNFHHDDINRQTPRNQDQQSNTGINNLRSDSHYHINKNSRSKKGDAADNSEYMMQQDVAAENMATHYHHESTYWHDLENQDQQSSGGNNTNNVVFLAHDVSDVSSHHDDTNWQALGYQIDQQRIVQQDVAAGNMVTHYHHVGTFWHGLENQENQQSSEGNNTNNTIFLAHDVSDVSSCHDDTNWQDLRYQIDRQRMMQQDVAAENMVTRYHHVGTFWHGLENQDQQSSEGNNTNNTVFLAHDVSDVSSRHDATNWQALGYQIDQQRMMQQDVAPVNMATSYHDGNTYWYVLGNQDDQQSSEGNDMNNIVSLARDVSDVSFSHDGTNWQTLGYQVDQQRFQEGTNVSNVHRMHQFVAAENVTTNSHNDGTTLQAPGNHKNQ</sequence>
<dbReference type="SMART" id="SM00614">
    <property type="entry name" value="ZnF_BED"/>
    <property type="match status" value="5"/>
</dbReference>
<feature type="region of interest" description="Disordered" evidence="5">
    <location>
        <begin position="1139"/>
        <end position="1162"/>
    </location>
</feature>
<dbReference type="PROSITE" id="PS50808">
    <property type="entry name" value="ZF_BED"/>
    <property type="match status" value="9"/>
</dbReference>
<dbReference type="InterPro" id="IPR013087">
    <property type="entry name" value="Znf_C2H2_type"/>
</dbReference>
<feature type="region of interest" description="Disordered" evidence="5">
    <location>
        <begin position="263"/>
        <end position="289"/>
    </location>
</feature>
<evidence type="ECO:0000313" key="8">
    <source>
        <dbReference type="Proteomes" id="UP000078540"/>
    </source>
</evidence>
<feature type="domain" description="BED-type" evidence="6">
    <location>
        <begin position="1984"/>
        <end position="2033"/>
    </location>
</feature>
<feature type="domain" description="BED-type" evidence="6">
    <location>
        <begin position="1467"/>
        <end position="1516"/>
    </location>
</feature>
<feature type="compositionally biased region" description="Polar residues" evidence="5">
    <location>
        <begin position="33"/>
        <end position="49"/>
    </location>
</feature>
<keyword evidence="1" id="KW-0479">Metal-binding</keyword>
<feature type="compositionally biased region" description="Basic and acidic residues" evidence="5">
    <location>
        <begin position="1668"/>
        <end position="1683"/>
    </location>
</feature>
<keyword evidence="8" id="KW-1185">Reference proteome</keyword>
<evidence type="ECO:0000256" key="2">
    <source>
        <dbReference type="ARBA" id="ARBA00022771"/>
    </source>
</evidence>
<dbReference type="SMART" id="SM01188">
    <property type="entry name" value="ELK"/>
    <property type="match status" value="6"/>
</dbReference>
<feature type="region of interest" description="Disordered" evidence="5">
    <location>
        <begin position="25"/>
        <end position="52"/>
    </location>
</feature>
<feature type="domain" description="BED-type" evidence="6">
    <location>
        <begin position="793"/>
        <end position="842"/>
    </location>
</feature>
<organism evidence="7 8">
    <name type="scientific">Atta colombica</name>
    <dbReference type="NCBI Taxonomy" id="520822"/>
    <lineage>
        <taxon>Eukaryota</taxon>
        <taxon>Metazoa</taxon>
        <taxon>Ecdysozoa</taxon>
        <taxon>Arthropoda</taxon>
        <taxon>Hexapoda</taxon>
        <taxon>Insecta</taxon>
        <taxon>Pterygota</taxon>
        <taxon>Neoptera</taxon>
        <taxon>Endopterygota</taxon>
        <taxon>Hymenoptera</taxon>
        <taxon>Apocrita</taxon>
        <taxon>Aculeata</taxon>
        <taxon>Formicoidea</taxon>
        <taxon>Formicidae</taxon>
        <taxon>Myrmicinae</taxon>
        <taxon>Atta</taxon>
    </lineage>
</organism>
<evidence type="ECO:0000256" key="1">
    <source>
        <dbReference type="ARBA" id="ARBA00022723"/>
    </source>
</evidence>
<feature type="domain" description="BED-type" evidence="6">
    <location>
        <begin position="142"/>
        <end position="191"/>
    </location>
</feature>
<feature type="region of interest" description="Disordered" evidence="5">
    <location>
        <begin position="1659"/>
        <end position="1691"/>
    </location>
</feature>
<feature type="region of interest" description="Disordered" evidence="5">
    <location>
        <begin position="1346"/>
        <end position="1392"/>
    </location>
</feature>
<dbReference type="InterPro" id="IPR005539">
    <property type="entry name" value="ELK_dom"/>
</dbReference>
<reference evidence="7 8" key="1">
    <citation type="submission" date="2015-09" db="EMBL/GenBank/DDBJ databases">
        <title>Atta colombica WGS genome.</title>
        <authorList>
            <person name="Nygaard S."/>
            <person name="Hu H."/>
            <person name="Boomsma J."/>
            <person name="Zhang G."/>
        </authorList>
    </citation>
    <scope>NUCLEOTIDE SEQUENCE [LARGE SCALE GENOMIC DNA]</scope>
    <source>
        <strain evidence="7">Treedump-2</strain>
        <tissue evidence="7">Whole body</tissue>
    </source>
</reference>
<protein>
    <recommendedName>
        <fullName evidence="6">BED-type domain-containing protein</fullName>
    </recommendedName>
</protein>
<evidence type="ECO:0000256" key="3">
    <source>
        <dbReference type="ARBA" id="ARBA00022833"/>
    </source>
</evidence>